<evidence type="ECO:0000313" key="5">
    <source>
        <dbReference type="EMBL" id="UOO92932.1"/>
    </source>
</evidence>
<keyword evidence="3" id="KW-0813">Transport</keyword>
<keyword evidence="1" id="KW-0285">Flavoprotein</keyword>
<keyword evidence="3" id="KW-0249">Electron transport</keyword>
<dbReference type="PROSITE" id="PS50902">
    <property type="entry name" value="FLAVODOXIN_LIKE"/>
    <property type="match status" value="1"/>
</dbReference>
<dbReference type="Proteomes" id="UP000832034">
    <property type="component" value="Chromosome"/>
</dbReference>
<proteinExistence type="predicted"/>
<organism evidence="5 6">
    <name type="scientific">Vitreoscilla stercoraria</name>
    <dbReference type="NCBI Taxonomy" id="61"/>
    <lineage>
        <taxon>Bacteria</taxon>
        <taxon>Pseudomonadati</taxon>
        <taxon>Pseudomonadota</taxon>
        <taxon>Betaproteobacteria</taxon>
        <taxon>Neisseriales</taxon>
        <taxon>Neisseriaceae</taxon>
        <taxon>Vitreoscilla</taxon>
    </lineage>
</organism>
<dbReference type="RefSeq" id="WP_019958158.1">
    <property type="nucleotide sequence ID" value="NZ_CP091512.1"/>
</dbReference>
<keyword evidence="6" id="KW-1185">Reference proteome</keyword>
<dbReference type="Gene3D" id="3.40.50.360">
    <property type="match status" value="1"/>
</dbReference>
<dbReference type="InterPro" id="IPR001094">
    <property type="entry name" value="Flavdoxin-like"/>
</dbReference>
<evidence type="ECO:0000313" key="6">
    <source>
        <dbReference type="Proteomes" id="UP000832034"/>
    </source>
</evidence>
<reference evidence="5" key="2">
    <citation type="journal article" date="2022" name="Res Sq">
        <title>Evolution of multicellular longitudinally dividing oral cavity symbionts (Neisseriaceae).</title>
        <authorList>
            <person name="Nyongesa S."/>
            <person name="Weber P."/>
            <person name="Bernet E."/>
            <person name="Pullido F."/>
            <person name="Nieckarz M."/>
            <person name="Delaby M."/>
            <person name="Nieves C."/>
            <person name="Viehboeck T."/>
            <person name="Krause N."/>
            <person name="Rivera-Millot A."/>
            <person name="Nakamura A."/>
            <person name="Vischer N."/>
            <person name="VanNieuwenhze M."/>
            <person name="Brun Y."/>
            <person name="Cava F."/>
            <person name="Bulgheresi S."/>
            <person name="Veyrier F."/>
        </authorList>
    </citation>
    <scope>NUCLEOTIDE SEQUENCE</scope>
    <source>
        <strain evidence="5">SAG 1488-6</strain>
    </source>
</reference>
<dbReference type="Pfam" id="PF00258">
    <property type="entry name" value="Flavodoxin_1"/>
    <property type="match status" value="1"/>
</dbReference>
<gene>
    <name evidence="5" type="ORF">LVJ81_02515</name>
</gene>
<protein>
    <submittedName>
        <fullName evidence="5">Flavodoxin domain-containing protein</fullName>
    </submittedName>
</protein>
<dbReference type="PANTHER" id="PTHR19384">
    <property type="entry name" value="NITRIC OXIDE SYNTHASE-RELATED"/>
    <property type="match status" value="1"/>
</dbReference>
<dbReference type="PRINTS" id="PR00369">
    <property type="entry name" value="FLAVODOXIN"/>
</dbReference>
<feature type="domain" description="Flavodoxin-like" evidence="4">
    <location>
        <begin position="2"/>
        <end position="143"/>
    </location>
</feature>
<sequence>MIHVLFGTETGNAELVADDIVDCLKQSDLDADVADMAYFSAADLNVGDTYVLVCSTYGDGELPNSAQPFYGQLQEQMPDLNGIRFAVFGLGDSYYATFNNGAKIFKEHLLSLGAQQLGQVGVHDASSGEIPTDAALSWADEQLIPALTALAQS</sequence>
<keyword evidence="2" id="KW-0288">FMN</keyword>
<name>A0ABY4EB03_VITST</name>
<evidence type="ECO:0000256" key="3">
    <source>
        <dbReference type="ARBA" id="ARBA00022982"/>
    </source>
</evidence>
<reference evidence="5" key="1">
    <citation type="submission" date="2021-12" db="EMBL/GenBank/DDBJ databases">
        <authorList>
            <person name="Veyrier F.J."/>
        </authorList>
    </citation>
    <scope>NUCLEOTIDE SEQUENCE</scope>
    <source>
        <strain evidence="5">SAG 1488-6</strain>
    </source>
</reference>
<dbReference type="InterPro" id="IPR029039">
    <property type="entry name" value="Flavoprotein-like_sf"/>
</dbReference>
<evidence type="ECO:0000259" key="4">
    <source>
        <dbReference type="PROSITE" id="PS50902"/>
    </source>
</evidence>
<dbReference type="PANTHER" id="PTHR19384:SF109">
    <property type="entry name" value="SULFITE REDUCTASE [NADPH] FLAVOPROTEIN COMPONENT"/>
    <property type="match status" value="1"/>
</dbReference>
<accession>A0ABY4EB03</accession>
<dbReference type="EMBL" id="CP091512">
    <property type="protein sequence ID" value="UOO92932.1"/>
    <property type="molecule type" value="Genomic_DNA"/>
</dbReference>
<dbReference type="InterPro" id="IPR008254">
    <property type="entry name" value="Flavodoxin/NO_synth"/>
</dbReference>
<dbReference type="SUPFAM" id="SSF52218">
    <property type="entry name" value="Flavoproteins"/>
    <property type="match status" value="1"/>
</dbReference>
<evidence type="ECO:0000256" key="2">
    <source>
        <dbReference type="ARBA" id="ARBA00022643"/>
    </source>
</evidence>
<evidence type="ECO:0000256" key="1">
    <source>
        <dbReference type="ARBA" id="ARBA00022630"/>
    </source>
</evidence>